<dbReference type="PANTHER" id="PTHR10696:SF51">
    <property type="entry name" value="TRIMETHYLLYSINE DIOXYGENASE, MITOCHONDRIAL"/>
    <property type="match status" value="1"/>
</dbReference>
<comment type="cofactor">
    <cofactor evidence="1">
        <name>L-ascorbate</name>
        <dbReference type="ChEBI" id="CHEBI:38290"/>
    </cofactor>
</comment>
<dbReference type="CDD" id="cd00250">
    <property type="entry name" value="CAS_like"/>
    <property type="match status" value="1"/>
</dbReference>
<dbReference type="GO" id="GO:0016491">
    <property type="term" value="F:oxidoreductase activity"/>
    <property type="evidence" value="ECO:0007669"/>
    <property type="project" value="UniProtKB-KW"/>
</dbReference>
<dbReference type="Gene3D" id="3.60.130.10">
    <property type="entry name" value="Clavaminate synthase-like"/>
    <property type="match status" value="1"/>
</dbReference>
<evidence type="ECO:0000256" key="2">
    <source>
        <dbReference type="ARBA" id="ARBA00023002"/>
    </source>
</evidence>
<evidence type="ECO:0000259" key="3">
    <source>
        <dbReference type="Pfam" id="PF02668"/>
    </source>
</evidence>
<dbReference type="InterPro" id="IPR003819">
    <property type="entry name" value="TauD/TfdA-like"/>
</dbReference>
<gene>
    <name evidence="4" type="ORF">METZ01_LOCUS236615</name>
</gene>
<dbReference type="PANTHER" id="PTHR10696">
    <property type="entry name" value="GAMMA-BUTYROBETAINE HYDROXYLASE-RELATED"/>
    <property type="match status" value="1"/>
</dbReference>
<organism evidence="4">
    <name type="scientific">marine metagenome</name>
    <dbReference type="NCBI Taxonomy" id="408172"/>
    <lineage>
        <taxon>unclassified sequences</taxon>
        <taxon>metagenomes</taxon>
        <taxon>ecological metagenomes</taxon>
    </lineage>
</organism>
<feature type="non-terminal residue" evidence="4">
    <location>
        <position position="1"/>
    </location>
</feature>
<sequence length="233" mass="25995">RDGVAIVDGLDTGQAGAAIGDVAALWGPIRETNYGRVFHVRAEVNPINLAFTPRALNVHTDNPYRRPVPGYQLLHCLVASDVGGVTVLVDGFRAAEVLRDEDPAAFSLLSTRSVPFRWSGDGFDLRNRGPLIEVADGGPAHGTIQAVRYNNRSAAPFDLSFDEMAAYYEAFRTFARLLHRPELEYRFTLAPGECMVFDNERILHGRHGEADPERYLQGCYLDRDWIHGRRVDE</sequence>
<dbReference type="EMBL" id="UINC01059872">
    <property type="protein sequence ID" value="SVB83761.1"/>
    <property type="molecule type" value="Genomic_DNA"/>
</dbReference>
<evidence type="ECO:0000313" key="4">
    <source>
        <dbReference type="EMBL" id="SVB83761.1"/>
    </source>
</evidence>
<dbReference type="GO" id="GO:0005739">
    <property type="term" value="C:mitochondrion"/>
    <property type="evidence" value="ECO:0007669"/>
    <property type="project" value="TreeGrafter"/>
</dbReference>
<dbReference type="AlphaFoldDB" id="A0A382HBA9"/>
<dbReference type="InterPro" id="IPR050411">
    <property type="entry name" value="AlphaKG_dependent_hydroxylases"/>
</dbReference>
<proteinExistence type="predicted"/>
<name>A0A382HBA9_9ZZZZ</name>
<dbReference type="InterPro" id="IPR042098">
    <property type="entry name" value="TauD-like_sf"/>
</dbReference>
<accession>A0A382HBA9</accession>
<dbReference type="SUPFAM" id="SSF51197">
    <property type="entry name" value="Clavaminate synthase-like"/>
    <property type="match status" value="1"/>
</dbReference>
<dbReference type="GO" id="GO:0045329">
    <property type="term" value="P:carnitine biosynthetic process"/>
    <property type="evidence" value="ECO:0007669"/>
    <property type="project" value="TreeGrafter"/>
</dbReference>
<evidence type="ECO:0000256" key="1">
    <source>
        <dbReference type="ARBA" id="ARBA00001961"/>
    </source>
</evidence>
<protein>
    <recommendedName>
        <fullName evidence="3">TauD/TfdA-like domain-containing protein</fullName>
    </recommendedName>
</protein>
<keyword evidence="2" id="KW-0560">Oxidoreductase</keyword>
<feature type="domain" description="TauD/TfdA-like" evidence="3">
    <location>
        <begin position="2"/>
        <end position="220"/>
    </location>
</feature>
<reference evidence="4" key="1">
    <citation type="submission" date="2018-05" db="EMBL/GenBank/DDBJ databases">
        <authorList>
            <person name="Lanie J.A."/>
            <person name="Ng W.-L."/>
            <person name="Kazmierczak K.M."/>
            <person name="Andrzejewski T.M."/>
            <person name="Davidsen T.M."/>
            <person name="Wayne K.J."/>
            <person name="Tettelin H."/>
            <person name="Glass J.I."/>
            <person name="Rusch D."/>
            <person name="Podicherti R."/>
            <person name="Tsui H.-C.T."/>
            <person name="Winkler M.E."/>
        </authorList>
    </citation>
    <scope>NUCLEOTIDE SEQUENCE</scope>
</reference>
<dbReference type="Pfam" id="PF02668">
    <property type="entry name" value="TauD"/>
    <property type="match status" value="1"/>
</dbReference>